<accession>A0A0J8RVH1</accession>
<reference evidence="2" key="1">
    <citation type="journal article" date="2010" name="Genome Res.">
        <title>Population genomic sequencing of Coccidioides fungi reveals recent hybridization and transposon control.</title>
        <authorList>
            <person name="Neafsey D.E."/>
            <person name="Barker B.M."/>
            <person name="Sharpton T.J."/>
            <person name="Stajich J.E."/>
            <person name="Park D.J."/>
            <person name="Whiston E."/>
            <person name="Hung C.-Y."/>
            <person name="McMahan C."/>
            <person name="White J."/>
            <person name="Sykes S."/>
            <person name="Heiman D."/>
            <person name="Young S."/>
            <person name="Zeng Q."/>
            <person name="Abouelleil A."/>
            <person name="Aftuck L."/>
            <person name="Bessette D."/>
            <person name="Brown A."/>
            <person name="FitzGerald M."/>
            <person name="Lui A."/>
            <person name="Macdonald J.P."/>
            <person name="Priest M."/>
            <person name="Orbach M.J."/>
            <person name="Galgiani J.N."/>
            <person name="Kirkland T.N."/>
            <person name="Cole G.T."/>
            <person name="Birren B.W."/>
            <person name="Henn M.R."/>
            <person name="Taylor J.W."/>
            <person name="Rounsley S.D."/>
        </authorList>
    </citation>
    <scope>NUCLEOTIDE SEQUENCE [LARGE SCALE GENOMIC DNA]</scope>
    <source>
        <strain evidence="2">H538.4</strain>
    </source>
</reference>
<organism evidence="1 2">
    <name type="scientific">Coccidioides immitis H538.4</name>
    <dbReference type="NCBI Taxonomy" id="396776"/>
    <lineage>
        <taxon>Eukaryota</taxon>
        <taxon>Fungi</taxon>
        <taxon>Dikarya</taxon>
        <taxon>Ascomycota</taxon>
        <taxon>Pezizomycotina</taxon>
        <taxon>Eurotiomycetes</taxon>
        <taxon>Eurotiomycetidae</taxon>
        <taxon>Onygenales</taxon>
        <taxon>Onygenaceae</taxon>
        <taxon>Coccidioides</taxon>
    </lineage>
</organism>
<protein>
    <submittedName>
        <fullName evidence="1">Uncharacterized protein</fullName>
    </submittedName>
</protein>
<sequence length="125" mass="13980">MDGVPDHIKAATFKKGRPHKIYPWPTRHQLEQLTVWIPPKKAEKTLRSLGVPDSEIETSRPRDGQLLPDAVPPFPIPLSFSHMLPQAKEQTCFLTQSAILSTALIMSLNYGFSTKAVIMEPEAGY</sequence>
<evidence type="ECO:0000313" key="1">
    <source>
        <dbReference type="EMBL" id="KMU88074.1"/>
    </source>
</evidence>
<evidence type="ECO:0000313" key="2">
    <source>
        <dbReference type="Proteomes" id="UP000054563"/>
    </source>
</evidence>
<dbReference type="EMBL" id="DS017002">
    <property type="protein sequence ID" value="KMU88074.1"/>
    <property type="molecule type" value="Genomic_DNA"/>
</dbReference>
<dbReference type="VEuPathDB" id="FungiDB:CIHG_05842"/>
<proteinExistence type="predicted"/>
<name>A0A0J8RVH1_COCIT</name>
<dbReference type="AlphaFoldDB" id="A0A0J8RVH1"/>
<dbReference type="Proteomes" id="UP000054563">
    <property type="component" value="Unassembled WGS sequence"/>
</dbReference>
<gene>
    <name evidence="1" type="ORF">CIHG_05842</name>
</gene>